<dbReference type="SUPFAM" id="SSF51735">
    <property type="entry name" value="NAD(P)-binding Rossmann-fold domains"/>
    <property type="match status" value="1"/>
</dbReference>
<keyword evidence="2" id="KW-0560">Oxidoreductase</keyword>
<dbReference type="EMBL" id="LAJY01000518">
    <property type="protein sequence ID" value="KJV08615.1"/>
    <property type="molecule type" value="Genomic_DNA"/>
</dbReference>
<evidence type="ECO:0000256" key="1">
    <source>
        <dbReference type="ARBA" id="ARBA00006484"/>
    </source>
</evidence>
<sequence length="256" mass="26866">MRGEFSPRSLLITGASSGIGAALAEIYAAPGVTLRLMGRDAARLEATARLAQSRGATVESAALDVTDAVALSACLTAWDAALPFDLIIANAGISAGSGDGLEREADLRRVTEVNVLGVINTLAPLLPRFSQRQSGQIALMASLAGYRGLGGAAAYCASKAWVKVYGEALRLTLAPSGIRVSVICPGFVESRITARNRFPMPFLMPAPRAAAIIQRGLARNRARIAFPWPMAAMTSLLAALPIGLTDRILQKLPKKT</sequence>
<dbReference type="Proteomes" id="UP000033774">
    <property type="component" value="Unassembled WGS sequence"/>
</dbReference>
<dbReference type="Pfam" id="PF00106">
    <property type="entry name" value="adh_short"/>
    <property type="match status" value="1"/>
</dbReference>
<dbReference type="InterPro" id="IPR036291">
    <property type="entry name" value="NAD(P)-bd_dom_sf"/>
</dbReference>
<dbReference type="PATRIC" id="fig|552518.3.peg.3316"/>
<comment type="similarity">
    <text evidence="1">Belongs to the short-chain dehydrogenases/reductases (SDR) family.</text>
</comment>
<organism evidence="3 4">
    <name type="scientific">Elstera litoralis</name>
    <dbReference type="NCBI Taxonomy" id="552518"/>
    <lineage>
        <taxon>Bacteria</taxon>
        <taxon>Pseudomonadati</taxon>
        <taxon>Pseudomonadota</taxon>
        <taxon>Alphaproteobacteria</taxon>
        <taxon>Rhodospirillales</taxon>
        <taxon>Rhodospirillaceae</taxon>
        <taxon>Elstera</taxon>
    </lineage>
</organism>
<dbReference type="PRINTS" id="PR00081">
    <property type="entry name" value="GDHRDH"/>
</dbReference>
<accession>A0A0F3IPG8</accession>
<dbReference type="InterPro" id="IPR002347">
    <property type="entry name" value="SDR_fam"/>
</dbReference>
<name>A0A0F3IPG8_9PROT</name>
<dbReference type="OrthoDB" id="335726at2"/>
<evidence type="ECO:0000313" key="4">
    <source>
        <dbReference type="Proteomes" id="UP000033774"/>
    </source>
</evidence>
<keyword evidence="4" id="KW-1185">Reference proteome</keyword>
<evidence type="ECO:0000256" key="2">
    <source>
        <dbReference type="ARBA" id="ARBA00023002"/>
    </source>
</evidence>
<gene>
    <name evidence="3" type="ORF">VZ95_16675</name>
</gene>
<evidence type="ECO:0000313" key="3">
    <source>
        <dbReference type="EMBL" id="KJV08615.1"/>
    </source>
</evidence>
<dbReference type="GO" id="GO:0016491">
    <property type="term" value="F:oxidoreductase activity"/>
    <property type="evidence" value="ECO:0007669"/>
    <property type="project" value="UniProtKB-KW"/>
</dbReference>
<dbReference type="PANTHER" id="PTHR44196:SF1">
    <property type="entry name" value="DEHYDROGENASE_REDUCTASE SDR FAMILY MEMBER 7B"/>
    <property type="match status" value="1"/>
</dbReference>
<comment type="caution">
    <text evidence="3">The sequence shown here is derived from an EMBL/GenBank/DDBJ whole genome shotgun (WGS) entry which is preliminary data.</text>
</comment>
<dbReference type="GO" id="GO:0016020">
    <property type="term" value="C:membrane"/>
    <property type="evidence" value="ECO:0007669"/>
    <property type="project" value="TreeGrafter"/>
</dbReference>
<dbReference type="Gene3D" id="3.40.50.720">
    <property type="entry name" value="NAD(P)-binding Rossmann-like Domain"/>
    <property type="match status" value="1"/>
</dbReference>
<protein>
    <submittedName>
        <fullName evidence="3">Short-chain dehydrogenase</fullName>
    </submittedName>
</protein>
<dbReference type="PANTHER" id="PTHR44196">
    <property type="entry name" value="DEHYDROGENASE/REDUCTASE SDR FAMILY MEMBER 7B"/>
    <property type="match status" value="1"/>
</dbReference>
<reference evidence="3 4" key="1">
    <citation type="submission" date="2015-03" db="EMBL/GenBank/DDBJ databases">
        <title>Draft genome sequence of Elstera litoralis.</title>
        <authorList>
            <person name="Rahalkar M.C."/>
            <person name="Dhakephalkar P.K."/>
            <person name="Pore S.D."/>
            <person name="Arora P."/>
            <person name="Kapse N.G."/>
            <person name="Pandit P.S."/>
        </authorList>
    </citation>
    <scope>NUCLEOTIDE SEQUENCE [LARGE SCALE GENOMIC DNA]</scope>
    <source>
        <strain evidence="3 4">Dia-1</strain>
    </source>
</reference>
<dbReference type="AlphaFoldDB" id="A0A0F3IPG8"/>
<proteinExistence type="inferred from homology"/>